<dbReference type="Proteomes" id="UP001201812">
    <property type="component" value="Unassembled WGS sequence"/>
</dbReference>
<keyword evidence="2" id="KW-0812">Transmembrane</keyword>
<reference evidence="3" key="1">
    <citation type="submission" date="2022-01" db="EMBL/GenBank/DDBJ databases">
        <title>Genome Sequence Resource for Two Populations of Ditylenchus destructor, the Migratory Endoparasitic Phytonematode.</title>
        <authorList>
            <person name="Zhang H."/>
            <person name="Lin R."/>
            <person name="Xie B."/>
        </authorList>
    </citation>
    <scope>NUCLEOTIDE SEQUENCE</scope>
    <source>
        <strain evidence="3">BazhouSP</strain>
    </source>
</reference>
<evidence type="ECO:0000256" key="1">
    <source>
        <dbReference type="SAM" id="MobiDB-lite"/>
    </source>
</evidence>
<keyword evidence="2" id="KW-1133">Transmembrane helix</keyword>
<feature type="region of interest" description="Disordered" evidence="1">
    <location>
        <begin position="1"/>
        <end position="84"/>
    </location>
</feature>
<sequence>MTNASSSSDSDDIEHVEQPSAATEPTTSSSLSGVPPPIPPPIPPKIPPPPSEHPPPYTPFGGQTTTLLPQSERRSQSAANTRVSRAIQPPGFRKYLQYFTKRNLLIAGGTLLALLIIVQVFRWYLANDEEANTKRPLKGTKLLEHKVIPLGAYKSKGERISYDENSDSIILSEYVPQEHMLKCESLKPDEYLEGFMYTSHNMSDIYSDCIRFANEVTCCATAPHSRHHKTDCFLQQQGEVIHSVAVKYDFMPTWQSLADDEYLLLVYNRQRHAVLDLKNRRLYKIEENRLPHGFVSVAFFFPMDTNEELDELVRSGEEFLICEYLKSNVGDYILKEEQCRSTSFNVEFELPKVQFCSNPLYTAVVQYGHVQGEADLTWHLRVKYDSSHVVYSAADTLAATADQLVIDCNDNELDIFVLGTHELYEIKTILPNLRSEHFIQPRRF</sequence>
<feature type="compositionally biased region" description="Pro residues" evidence="1">
    <location>
        <begin position="34"/>
        <end position="58"/>
    </location>
</feature>
<evidence type="ECO:0000256" key="2">
    <source>
        <dbReference type="SAM" id="Phobius"/>
    </source>
</evidence>
<keyword evidence="4" id="KW-1185">Reference proteome</keyword>
<organism evidence="3 4">
    <name type="scientific">Ditylenchus destructor</name>
    <dbReference type="NCBI Taxonomy" id="166010"/>
    <lineage>
        <taxon>Eukaryota</taxon>
        <taxon>Metazoa</taxon>
        <taxon>Ecdysozoa</taxon>
        <taxon>Nematoda</taxon>
        <taxon>Chromadorea</taxon>
        <taxon>Rhabditida</taxon>
        <taxon>Tylenchina</taxon>
        <taxon>Tylenchomorpha</taxon>
        <taxon>Sphaerularioidea</taxon>
        <taxon>Anguinidae</taxon>
        <taxon>Anguininae</taxon>
        <taxon>Ditylenchus</taxon>
    </lineage>
</organism>
<comment type="caution">
    <text evidence="3">The sequence shown here is derived from an EMBL/GenBank/DDBJ whole genome shotgun (WGS) entry which is preliminary data.</text>
</comment>
<proteinExistence type="predicted"/>
<dbReference type="EMBL" id="JAKKPZ010000001">
    <property type="protein sequence ID" value="KAI1728641.1"/>
    <property type="molecule type" value="Genomic_DNA"/>
</dbReference>
<gene>
    <name evidence="3" type="ORF">DdX_00838</name>
</gene>
<feature type="transmembrane region" description="Helical" evidence="2">
    <location>
        <begin position="103"/>
        <end position="125"/>
    </location>
</feature>
<name>A0AAD4NI55_9BILA</name>
<evidence type="ECO:0000313" key="4">
    <source>
        <dbReference type="Proteomes" id="UP001201812"/>
    </source>
</evidence>
<dbReference type="AlphaFoldDB" id="A0AAD4NI55"/>
<evidence type="ECO:0000313" key="3">
    <source>
        <dbReference type="EMBL" id="KAI1728641.1"/>
    </source>
</evidence>
<feature type="compositionally biased region" description="Low complexity" evidence="1">
    <location>
        <begin position="19"/>
        <end position="32"/>
    </location>
</feature>
<accession>A0AAD4NI55</accession>
<protein>
    <submittedName>
        <fullName evidence="3">Uncharacterized protein</fullName>
    </submittedName>
</protein>
<keyword evidence="2" id="KW-0472">Membrane</keyword>